<dbReference type="EMBL" id="BAABHS010000032">
    <property type="protein sequence ID" value="GAA4986727.1"/>
    <property type="molecule type" value="Genomic_DNA"/>
</dbReference>
<dbReference type="PANTHER" id="PTHR46268:SF27">
    <property type="entry name" value="UNIVERSAL STRESS PROTEIN RV2623"/>
    <property type="match status" value="1"/>
</dbReference>
<dbReference type="SUPFAM" id="SSF52402">
    <property type="entry name" value="Adenine nucleotide alpha hydrolases-like"/>
    <property type="match status" value="2"/>
</dbReference>
<accession>A0ABP9I4R9</accession>
<dbReference type="InterPro" id="IPR014729">
    <property type="entry name" value="Rossmann-like_a/b/a_fold"/>
</dbReference>
<keyword evidence="4" id="KW-1185">Reference proteome</keyword>
<name>A0ABP9I4R9_9ACTN</name>
<dbReference type="InterPro" id="IPR006016">
    <property type="entry name" value="UspA"/>
</dbReference>
<evidence type="ECO:0000313" key="3">
    <source>
        <dbReference type="EMBL" id="GAA4986727.1"/>
    </source>
</evidence>
<comment type="similarity">
    <text evidence="1">Belongs to the universal stress protein A family.</text>
</comment>
<protein>
    <submittedName>
        <fullName evidence="3">Universal stress protein</fullName>
    </submittedName>
</protein>
<feature type="domain" description="UspA" evidence="2">
    <location>
        <begin position="177"/>
        <end position="292"/>
    </location>
</feature>
<gene>
    <name evidence="3" type="ORF">GCM10023205_66690</name>
</gene>
<reference evidence="4" key="1">
    <citation type="journal article" date="2019" name="Int. J. Syst. Evol. Microbiol.">
        <title>The Global Catalogue of Microorganisms (GCM) 10K type strain sequencing project: providing services to taxonomists for standard genome sequencing and annotation.</title>
        <authorList>
            <consortium name="The Broad Institute Genomics Platform"/>
            <consortium name="The Broad Institute Genome Sequencing Center for Infectious Disease"/>
            <person name="Wu L."/>
            <person name="Ma J."/>
        </authorList>
    </citation>
    <scope>NUCLEOTIDE SEQUENCE [LARGE SCALE GENOMIC DNA]</scope>
    <source>
        <strain evidence="4">JCM 17986</strain>
    </source>
</reference>
<dbReference type="Proteomes" id="UP001500466">
    <property type="component" value="Unassembled WGS sequence"/>
</dbReference>
<feature type="domain" description="UspA" evidence="2">
    <location>
        <begin position="6"/>
        <end position="143"/>
    </location>
</feature>
<sequence>MSGLTVLVGCMPDERGDDAVALAGAVARQAGAEVTLAYVQPDSWPGTGVGAVDAEWEAYLRAEADAVLGGAERRLRTVAPDVRYDRVVTAHRGSGRGLGELAERRGAGLVVVGSAPHGRPGRIAVGSTADQLLHGSPVPVALAPWGYAAAVPERITRTTLAFHRSTRSAATLSCGMLLRDRLDTDMRLLTVLVRPPRMYSGLQHRGVEEQMLQVARDQMAADLAEAEAGLRVDAVCELVEGDDVAAALSDTDWGDEVLVCSATDAGPLTRVFIGDVSLKIVRSAQVPVVVFPRGARLDGWR</sequence>
<evidence type="ECO:0000313" key="4">
    <source>
        <dbReference type="Proteomes" id="UP001500466"/>
    </source>
</evidence>
<evidence type="ECO:0000256" key="1">
    <source>
        <dbReference type="ARBA" id="ARBA00008791"/>
    </source>
</evidence>
<dbReference type="Gene3D" id="3.40.50.620">
    <property type="entry name" value="HUPs"/>
    <property type="match status" value="2"/>
</dbReference>
<proteinExistence type="inferred from homology"/>
<dbReference type="Pfam" id="PF00582">
    <property type="entry name" value="Usp"/>
    <property type="match status" value="2"/>
</dbReference>
<dbReference type="PANTHER" id="PTHR46268">
    <property type="entry name" value="STRESS RESPONSE PROTEIN NHAX"/>
    <property type="match status" value="1"/>
</dbReference>
<dbReference type="RefSeq" id="WP_345679509.1">
    <property type="nucleotide sequence ID" value="NZ_BAABHS010000032.1"/>
</dbReference>
<organism evidence="3 4">
    <name type="scientific">Yinghuangia aomiensis</name>
    <dbReference type="NCBI Taxonomy" id="676205"/>
    <lineage>
        <taxon>Bacteria</taxon>
        <taxon>Bacillati</taxon>
        <taxon>Actinomycetota</taxon>
        <taxon>Actinomycetes</taxon>
        <taxon>Kitasatosporales</taxon>
        <taxon>Streptomycetaceae</taxon>
        <taxon>Yinghuangia</taxon>
    </lineage>
</organism>
<comment type="caution">
    <text evidence="3">The sequence shown here is derived from an EMBL/GenBank/DDBJ whole genome shotgun (WGS) entry which is preliminary data.</text>
</comment>
<dbReference type="CDD" id="cd00293">
    <property type="entry name" value="USP-like"/>
    <property type="match status" value="1"/>
</dbReference>
<evidence type="ECO:0000259" key="2">
    <source>
        <dbReference type="Pfam" id="PF00582"/>
    </source>
</evidence>